<proteinExistence type="predicted"/>
<evidence type="ECO:0000256" key="7">
    <source>
        <dbReference type="SAM" id="SignalP"/>
    </source>
</evidence>
<evidence type="ECO:0000256" key="3">
    <source>
        <dbReference type="ARBA" id="ARBA00022692"/>
    </source>
</evidence>
<feature type="signal peptide" evidence="7">
    <location>
        <begin position="1"/>
        <end position="28"/>
    </location>
</feature>
<dbReference type="PANTHER" id="PTHR30287">
    <property type="entry name" value="MEMBRANE COMPONENT OF PREDICTED ABC SUPERFAMILY METABOLITE UPTAKE TRANSPORTER"/>
    <property type="match status" value="1"/>
</dbReference>
<evidence type="ECO:0000256" key="5">
    <source>
        <dbReference type="ARBA" id="ARBA00023136"/>
    </source>
</evidence>
<feature type="domain" description="ABC3 transporter permease C-terminal" evidence="8">
    <location>
        <begin position="296"/>
        <end position="407"/>
    </location>
</feature>
<gene>
    <name evidence="9" type="ORF">GON03_20795</name>
</gene>
<dbReference type="GO" id="GO:0005886">
    <property type="term" value="C:plasma membrane"/>
    <property type="evidence" value="ECO:0007669"/>
    <property type="project" value="UniProtKB-SubCell"/>
</dbReference>
<dbReference type="Proteomes" id="UP000473525">
    <property type="component" value="Unassembled WGS sequence"/>
</dbReference>
<dbReference type="PROSITE" id="PS51257">
    <property type="entry name" value="PROKAR_LIPOPROTEIN"/>
    <property type="match status" value="1"/>
</dbReference>
<dbReference type="Pfam" id="PF02687">
    <property type="entry name" value="FtsX"/>
    <property type="match status" value="1"/>
</dbReference>
<keyword evidence="7" id="KW-0732">Signal</keyword>
<evidence type="ECO:0000256" key="1">
    <source>
        <dbReference type="ARBA" id="ARBA00004651"/>
    </source>
</evidence>
<dbReference type="RefSeq" id="WP_157346571.1">
    <property type="nucleotide sequence ID" value="NZ_WSEK01000005.1"/>
</dbReference>
<name>A0A6L6Y205_9ACTN</name>
<feature type="transmembrane region" description="Helical" evidence="6">
    <location>
        <begin position="380"/>
        <end position="400"/>
    </location>
</feature>
<evidence type="ECO:0000313" key="10">
    <source>
        <dbReference type="Proteomes" id="UP000473525"/>
    </source>
</evidence>
<dbReference type="AlphaFoldDB" id="A0A6L6Y205"/>
<accession>A0A6L6Y205</accession>
<evidence type="ECO:0000256" key="2">
    <source>
        <dbReference type="ARBA" id="ARBA00022475"/>
    </source>
</evidence>
<comment type="caution">
    <text evidence="9">The sequence shown here is derived from an EMBL/GenBank/DDBJ whole genome shotgun (WGS) entry which is preliminary data.</text>
</comment>
<feature type="chain" id="PRO_5039094862" evidence="7">
    <location>
        <begin position="29"/>
        <end position="1023"/>
    </location>
</feature>
<reference evidence="9 10" key="1">
    <citation type="submission" date="2019-12" db="EMBL/GenBank/DDBJ databases">
        <authorList>
            <person name="Huq M.A."/>
        </authorList>
    </citation>
    <scope>NUCLEOTIDE SEQUENCE [LARGE SCALE GENOMIC DNA]</scope>
    <source>
        <strain evidence="9 10">MAH-18</strain>
    </source>
</reference>
<evidence type="ECO:0000313" key="9">
    <source>
        <dbReference type="EMBL" id="MVQ51625.1"/>
    </source>
</evidence>
<sequence>MKRWRYRPFQAVAVVALAALMTACAAFAPLYYRAMQQTLTHSVLAGAPAITSSLQLTATRPSDFDPSRSVVPPEIVADQLDDTYRDSFLPPVLGYNGGATVLGVTPGVFGAVIWRSGQCDHVEIVKGSCPEAAGQVAVSVADAKNFGFEPGTTLDVSGIPGVDGQSGSVELEVVGTYRPSPDDDFWLGQTPTGRSGAPGPGLSGAVQHDWWLTPRETFEDPGLGVDTQQSTAAYGVDLDAVGVAEMLQFNDMTDALARVDLGEGMGDFAADTGLDALADNVQKQIDQSRVTVPLLLAQLFLLSVVVLWLVLMAITEQRRPEVALARLRGHSRRGARRLLLAELVPITLLAVLPGAVLAYAATWVVGGALLPDPLVVELRWPFVAAVVLAAVVLAGVTLLASRRVANEPVERLLRRVPPRRARWALGTGEAVLVAGAGAITVVFAVGGLDGPVALAAPGLIGVVVGVVLAHLTTPTAAATGRRMLARGRVRGGTSMLDAARSPATRRIIAIVTIASALVVFSADALVIGQRNRASAAKQEAGAPMVAELAGTDLASVRTALEEVDPTGKRATPVLRIQPPGDGASGTLAVVPEAFTDIALFPGGAPDASVWSRLAAPDVEPIVLTGDALSVDLTDSTLRSVRADGTPTPVTVGFDLVHASGQTLHMELGELPVGARSATLGRTVSCTAGCILTGIWFKTFPAAGMKGRVTFSHLVAEPSGAAVPLGPADQWAPYSATASGSMEPSSTTPDDLTIELRNGGVAEITLNHAWVPTLVPALASGALPPGSSGNEFGMTGIDGEVQDAAAVGTLDAVPGSPPNTIVADLETLQRGRQVSSIGQLSVWFAEADQQLLDDTTEALADHGVAVVDARTVADVRRSYDESAAAWSLQLAALVGVLAVLIELLALVVSAASGWRGRTRDLAALRMSGVGRRSIRSMAVAAQMPAVLVGVVAGTVSGLLGARLAMPLVPLFATAPEVSTLDLDTAFGAVLVAVGVSLVVLGLGSVVIGRALAGRARLQRLRETM</sequence>
<keyword evidence="4 6" id="KW-1133">Transmembrane helix</keyword>
<feature type="transmembrane region" description="Helical" evidence="6">
    <location>
        <begin position="335"/>
        <end position="360"/>
    </location>
</feature>
<feature type="transmembrane region" description="Helical" evidence="6">
    <location>
        <begin position="507"/>
        <end position="528"/>
    </location>
</feature>
<protein>
    <submittedName>
        <fullName evidence="9">FtsX-like permease family protein</fullName>
    </submittedName>
</protein>
<feature type="transmembrane region" description="Helical" evidence="6">
    <location>
        <begin position="984"/>
        <end position="1011"/>
    </location>
</feature>
<keyword evidence="3 6" id="KW-0812">Transmembrane</keyword>
<dbReference type="EMBL" id="WSEK01000005">
    <property type="protein sequence ID" value="MVQ51625.1"/>
    <property type="molecule type" value="Genomic_DNA"/>
</dbReference>
<feature type="transmembrane region" description="Helical" evidence="6">
    <location>
        <begin position="452"/>
        <end position="473"/>
    </location>
</feature>
<evidence type="ECO:0000259" key="8">
    <source>
        <dbReference type="Pfam" id="PF02687"/>
    </source>
</evidence>
<comment type="subcellular location">
    <subcellularLocation>
        <location evidence="1">Cell membrane</location>
        <topology evidence="1">Multi-pass membrane protein</topology>
    </subcellularLocation>
</comment>
<evidence type="ECO:0000256" key="6">
    <source>
        <dbReference type="SAM" id="Phobius"/>
    </source>
</evidence>
<feature type="transmembrane region" description="Helical" evidence="6">
    <location>
        <begin position="421"/>
        <end position="446"/>
    </location>
</feature>
<organism evidence="9 10">
    <name type="scientific">Nocardioides agri</name>
    <dbReference type="NCBI Taxonomy" id="2682843"/>
    <lineage>
        <taxon>Bacteria</taxon>
        <taxon>Bacillati</taxon>
        <taxon>Actinomycetota</taxon>
        <taxon>Actinomycetes</taxon>
        <taxon>Propionibacteriales</taxon>
        <taxon>Nocardioidaceae</taxon>
        <taxon>Nocardioides</taxon>
    </lineage>
</organism>
<dbReference type="InterPro" id="IPR003838">
    <property type="entry name" value="ABC3_permease_C"/>
</dbReference>
<feature type="transmembrane region" description="Helical" evidence="6">
    <location>
        <begin position="885"/>
        <end position="915"/>
    </location>
</feature>
<feature type="transmembrane region" description="Helical" evidence="6">
    <location>
        <begin position="292"/>
        <end position="314"/>
    </location>
</feature>
<feature type="transmembrane region" description="Helical" evidence="6">
    <location>
        <begin position="936"/>
        <end position="964"/>
    </location>
</feature>
<evidence type="ECO:0000256" key="4">
    <source>
        <dbReference type="ARBA" id="ARBA00022989"/>
    </source>
</evidence>
<keyword evidence="2" id="KW-1003">Cell membrane</keyword>
<keyword evidence="10" id="KW-1185">Reference proteome</keyword>
<keyword evidence="5 6" id="KW-0472">Membrane</keyword>
<dbReference type="InterPro" id="IPR038766">
    <property type="entry name" value="Membrane_comp_ABC_pdt"/>
</dbReference>
<dbReference type="PANTHER" id="PTHR30287:SF1">
    <property type="entry name" value="INNER MEMBRANE PROTEIN"/>
    <property type="match status" value="1"/>
</dbReference>